<protein>
    <submittedName>
        <fullName evidence="3">Secreted protein</fullName>
    </submittedName>
</protein>
<evidence type="ECO:0000313" key="2">
    <source>
        <dbReference type="Proteomes" id="UP000887572"/>
    </source>
</evidence>
<accession>A0A914IAE2</accession>
<evidence type="ECO:0000256" key="1">
    <source>
        <dbReference type="SAM" id="SignalP"/>
    </source>
</evidence>
<keyword evidence="2" id="KW-1185">Reference proteome</keyword>
<proteinExistence type="predicted"/>
<feature type="signal peptide" evidence="1">
    <location>
        <begin position="1"/>
        <end position="20"/>
    </location>
</feature>
<name>A0A914IAE2_GLORO</name>
<evidence type="ECO:0000313" key="3">
    <source>
        <dbReference type="WBParaSite" id="Gr19_v10_g8366.t1"/>
    </source>
</evidence>
<dbReference type="WBParaSite" id="Gr19_v10_g8366.t1">
    <property type="protein sequence ID" value="Gr19_v10_g8366.t1"/>
    <property type="gene ID" value="Gr19_v10_g8366"/>
</dbReference>
<dbReference type="AlphaFoldDB" id="A0A914IAE2"/>
<reference evidence="3" key="1">
    <citation type="submission" date="2022-11" db="UniProtKB">
        <authorList>
            <consortium name="WormBaseParasite"/>
        </authorList>
    </citation>
    <scope>IDENTIFICATION</scope>
</reference>
<organism evidence="2 3">
    <name type="scientific">Globodera rostochiensis</name>
    <name type="common">Golden nematode worm</name>
    <name type="synonym">Heterodera rostochiensis</name>
    <dbReference type="NCBI Taxonomy" id="31243"/>
    <lineage>
        <taxon>Eukaryota</taxon>
        <taxon>Metazoa</taxon>
        <taxon>Ecdysozoa</taxon>
        <taxon>Nematoda</taxon>
        <taxon>Chromadorea</taxon>
        <taxon>Rhabditida</taxon>
        <taxon>Tylenchina</taxon>
        <taxon>Tylenchomorpha</taxon>
        <taxon>Tylenchoidea</taxon>
        <taxon>Heteroderidae</taxon>
        <taxon>Heteroderinae</taxon>
        <taxon>Globodera</taxon>
    </lineage>
</organism>
<dbReference type="Proteomes" id="UP000887572">
    <property type="component" value="Unplaced"/>
</dbReference>
<sequence length="211" mass="23489">MRLISINRFLSFSLHSLVLSHWLVRPSVHQQWSSADGEACGFGQRPSAREQHPTARALVPCGAVCVCVHTQTRKFGPAAAAAARNEKTLERTKSTGREKGLCPCAAASFLPPASRAPRPFHCARMHALHIHSLARARDCGACRTALPPALLWEFFRPSWKEKIDTIRQQKRAYCEASTKAMIIRSLLISAIFQPIIIINSSSSRRCRHNNN</sequence>
<keyword evidence="1" id="KW-0732">Signal</keyword>
<feature type="chain" id="PRO_5038008338" evidence="1">
    <location>
        <begin position="21"/>
        <end position="211"/>
    </location>
</feature>